<gene>
    <name evidence="3" type="ORF">LR48_Vigan406s007100</name>
</gene>
<dbReference type="Gramene" id="KOM27261">
    <property type="protein sequence ID" value="KOM27261"/>
    <property type="gene ID" value="LR48_Vigan406s007100"/>
</dbReference>
<feature type="compositionally biased region" description="Pro residues" evidence="1">
    <location>
        <begin position="114"/>
        <end position="129"/>
    </location>
</feature>
<organism evidence="3 4">
    <name type="scientific">Phaseolus angularis</name>
    <name type="common">Azuki bean</name>
    <name type="synonym">Vigna angularis</name>
    <dbReference type="NCBI Taxonomy" id="3914"/>
    <lineage>
        <taxon>Eukaryota</taxon>
        <taxon>Viridiplantae</taxon>
        <taxon>Streptophyta</taxon>
        <taxon>Embryophyta</taxon>
        <taxon>Tracheophyta</taxon>
        <taxon>Spermatophyta</taxon>
        <taxon>Magnoliopsida</taxon>
        <taxon>eudicotyledons</taxon>
        <taxon>Gunneridae</taxon>
        <taxon>Pentapetalae</taxon>
        <taxon>rosids</taxon>
        <taxon>fabids</taxon>
        <taxon>Fabales</taxon>
        <taxon>Fabaceae</taxon>
        <taxon>Papilionoideae</taxon>
        <taxon>50 kb inversion clade</taxon>
        <taxon>NPAAA clade</taxon>
        <taxon>indigoferoid/millettioid clade</taxon>
        <taxon>Phaseoleae</taxon>
        <taxon>Vigna</taxon>
    </lineage>
</organism>
<sequence>MLPQPKKKQTSLIVGVSVSVVAIVLLAIAIGIYFYRKMRNADVIEAWELEIGPHRSFPNFSGQRRPQLRRCLPPFRRPRTPSRLLHLLRQPRPPCLEASRESHGRHNRPSLARPLPPLHSRPPPPPPPPRRLRPLHRPPQPPRLLPLVQEWIYEGCTEIRDFDNAGG</sequence>
<keyword evidence="2" id="KW-1133">Transmembrane helix</keyword>
<keyword evidence="2" id="KW-0472">Membrane</keyword>
<evidence type="ECO:0000313" key="3">
    <source>
        <dbReference type="EMBL" id="KOM27261.1"/>
    </source>
</evidence>
<feature type="compositionally biased region" description="Low complexity" evidence="1">
    <location>
        <begin position="81"/>
        <end position="90"/>
    </location>
</feature>
<feature type="region of interest" description="Disordered" evidence="1">
    <location>
        <begin position="71"/>
        <end position="140"/>
    </location>
</feature>
<reference evidence="4" key="1">
    <citation type="journal article" date="2015" name="Proc. Natl. Acad. Sci. U.S.A.">
        <title>Genome sequencing of adzuki bean (Vigna angularis) provides insight into high starch and low fat accumulation and domestication.</title>
        <authorList>
            <person name="Yang K."/>
            <person name="Tian Z."/>
            <person name="Chen C."/>
            <person name="Luo L."/>
            <person name="Zhao B."/>
            <person name="Wang Z."/>
            <person name="Yu L."/>
            <person name="Li Y."/>
            <person name="Sun Y."/>
            <person name="Li W."/>
            <person name="Chen Y."/>
            <person name="Li Y."/>
            <person name="Zhang Y."/>
            <person name="Ai D."/>
            <person name="Zhao J."/>
            <person name="Shang C."/>
            <person name="Ma Y."/>
            <person name="Wu B."/>
            <person name="Wang M."/>
            <person name="Gao L."/>
            <person name="Sun D."/>
            <person name="Zhang P."/>
            <person name="Guo F."/>
            <person name="Wang W."/>
            <person name="Li Y."/>
            <person name="Wang J."/>
            <person name="Varshney R.K."/>
            <person name="Wang J."/>
            <person name="Ling H.Q."/>
            <person name="Wan P."/>
        </authorList>
    </citation>
    <scope>NUCLEOTIDE SEQUENCE</scope>
    <source>
        <strain evidence="4">cv. Jingnong 6</strain>
    </source>
</reference>
<accession>A0A0L9TA34</accession>
<dbReference type="EMBL" id="KQ258371">
    <property type="protein sequence ID" value="KOM27261.1"/>
    <property type="molecule type" value="Genomic_DNA"/>
</dbReference>
<name>A0A0L9TA34_PHAAN</name>
<dbReference type="AlphaFoldDB" id="A0A0L9TA34"/>
<feature type="transmembrane region" description="Helical" evidence="2">
    <location>
        <begin position="12"/>
        <end position="35"/>
    </location>
</feature>
<protein>
    <submittedName>
        <fullName evidence="3">Uncharacterized protein</fullName>
    </submittedName>
</protein>
<keyword evidence="2" id="KW-0812">Transmembrane</keyword>
<evidence type="ECO:0000256" key="2">
    <source>
        <dbReference type="SAM" id="Phobius"/>
    </source>
</evidence>
<proteinExistence type="predicted"/>
<evidence type="ECO:0000256" key="1">
    <source>
        <dbReference type="SAM" id="MobiDB-lite"/>
    </source>
</evidence>
<dbReference type="Proteomes" id="UP000053144">
    <property type="component" value="Unassembled WGS sequence"/>
</dbReference>
<evidence type="ECO:0000313" key="4">
    <source>
        <dbReference type="Proteomes" id="UP000053144"/>
    </source>
</evidence>
<dbReference type="STRING" id="3914.A0A0L9TA34"/>